<proteinExistence type="predicted"/>
<dbReference type="EMBL" id="LODT01000048">
    <property type="protein sequence ID" value="KYQ88729.1"/>
    <property type="molecule type" value="Genomic_DNA"/>
</dbReference>
<accession>A0A151Z441</accession>
<gene>
    <name evidence="1" type="ORF">DLAC_10755</name>
</gene>
<comment type="caution">
    <text evidence="1">The sequence shown here is derived from an EMBL/GenBank/DDBJ whole genome shotgun (WGS) entry which is preliminary data.</text>
</comment>
<sequence>MYKYNLDDIENDEVDSSGDKVEMITEFTSMFKSMKEDIFQEMDRKNLGKVRGGYPETPDKKINNLKIN</sequence>
<keyword evidence="2" id="KW-1185">Reference proteome</keyword>
<dbReference type="Proteomes" id="UP000076078">
    <property type="component" value="Unassembled WGS sequence"/>
</dbReference>
<name>A0A151Z441_TIELA</name>
<dbReference type="AlphaFoldDB" id="A0A151Z441"/>
<organism evidence="1 2">
    <name type="scientific">Tieghemostelium lacteum</name>
    <name type="common">Slime mold</name>
    <name type="synonym">Dictyostelium lacteum</name>
    <dbReference type="NCBI Taxonomy" id="361077"/>
    <lineage>
        <taxon>Eukaryota</taxon>
        <taxon>Amoebozoa</taxon>
        <taxon>Evosea</taxon>
        <taxon>Eumycetozoa</taxon>
        <taxon>Dictyostelia</taxon>
        <taxon>Dictyosteliales</taxon>
        <taxon>Raperosteliaceae</taxon>
        <taxon>Tieghemostelium</taxon>
    </lineage>
</organism>
<protein>
    <submittedName>
        <fullName evidence="1">Uncharacterized protein</fullName>
    </submittedName>
</protein>
<dbReference type="InParanoid" id="A0A151Z441"/>
<evidence type="ECO:0000313" key="2">
    <source>
        <dbReference type="Proteomes" id="UP000076078"/>
    </source>
</evidence>
<reference evidence="1 2" key="1">
    <citation type="submission" date="2015-12" db="EMBL/GenBank/DDBJ databases">
        <title>Dictyostelia acquired genes for synthesis and detection of signals that induce cell-type specialization by lateral gene transfer from prokaryotes.</title>
        <authorList>
            <person name="Gloeckner G."/>
            <person name="Schaap P."/>
        </authorList>
    </citation>
    <scope>NUCLEOTIDE SEQUENCE [LARGE SCALE GENOMIC DNA]</scope>
    <source>
        <strain evidence="1 2">TK</strain>
    </source>
</reference>
<evidence type="ECO:0000313" key="1">
    <source>
        <dbReference type="EMBL" id="KYQ88729.1"/>
    </source>
</evidence>